<keyword evidence="1" id="KW-0813">Transport</keyword>
<dbReference type="PROSITE" id="PS50893">
    <property type="entry name" value="ABC_TRANSPORTER_2"/>
    <property type="match status" value="1"/>
</dbReference>
<dbReference type="GO" id="GO:0016887">
    <property type="term" value="F:ATP hydrolysis activity"/>
    <property type="evidence" value="ECO:0007669"/>
    <property type="project" value="InterPro"/>
</dbReference>
<feature type="domain" description="ABC transporter" evidence="4">
    <location>
        <begin position="1"/>
        <end position="229"/>
    </location>
</feature>
<dbReference type="InterPro" id="IPR027417">
    <property type="entry name" value="P-loop_NTPase"/>
</dbReference>
<dbReference type="STRING" id="313628.LNTAR_23699"/>
<reference evidence="5 6" key="1">
    <citation type="journal article" date="2010" name="J. Bacteriol.">
        <title>Genome sequence of Lentisphaera araneosa HTCC2155T, the type species of the order Lentisphaerales in the phylum Lentisphaerae.</title>
        <authorList>
            <person name="Thrash J.C."/>
            <person name="Cho J.C."/>
            <person name="Vergin K.L."/>
            <person name="Morris R.M."/>
            <person name="Giovannoni S.J."/>
        </authorList>
    </citation>
    <scope>NUCLEOTIDE SEQUENCE [LARGE SCALE GENOMIC DNA]</scope>
    <source>
        <strain evidence="5 6">HTCC2155</strain>
    </source>
</reference>
<keyword evidence="6" id="KW-1185">Reference proteome</keyword>
<dbReference type="InterPro" id="IPR003439">
    <property type="entry name" value="ABC_transporter-like_ATP-bd"/>
</dbReference>
<dbReference type="GO" id="GO:0005524">
    <property type="term" value="F:ATP binding"/>
    <property type="evidence" value="ECO:0007669"/>
    <property type="project" value="UniProtKB-KW"/>
</dbReference>
<sequence>MSFIQLMGINKTYDYPVLKNLNLSITQPGVYGLLGRNGVGKTTLIKTITGTSLPDSGIVSILGKDPVKDEVWLKKNTGYLSDDDRWPVLMSFGDLLKLYSQLHSKWDKNLEKKLISEFRLDKRIGIGAMSKGQRQMAGLVLAVCHKPKVLILDEPASGLDVIVRKKMYECLNDLAMENESCIIFASHILDDVEKLADSLIVLTDHNVALFGTIFDLLNSHTFISCDYTELESSLIMSSSSKSGNFEFIFKGSQHDAEQFATEHSLNIKYLRSPSLEELFIACSGGDV</sequence>
<evidence type="ECO:0000259" key="4">
    <source>
        <dbReference type="PROSITE" id="PS50893"/>
    </source>
</evidence>
<proteinExistence type="predicted"/>
<organism evidence="5 6">
    <name type="scientific">Lentisphaera araneosa HTCC2155</name>
    <dbReference type="NCBI Taxonomy" id="313628"/>
    <lineage>
        <taxon>Bacteria</taxon>
        <taxon>Pseudomonadati</taxon>
        <taxon>Lentisphaerota</taxon>
        <taxon>Lentisphaeria</taxon>
        <taxon>Lentisphaerales</taxon>
        <taxon>Lentisphaeraceae</taxon>
        <taxon>Lentisphaera</taxon>
    </lineage>
</organism>
<keyword evidence="2" id="KW-0547">Nucleotide-binding</keyword>
<dbReference type="InterPro" id="IPR051782">
    <property type="entry name" value="ABC_Transporter_VariousFunc"/>
</dbReference>
<dbReference type="CDD" id="cd03230">
    <property type="entry name" value="ABC_DR_subfamily_A"/>
    <property type="match status" value="1"/>
</dbReference>
<evidence type="ECO:0000313" key="5">
    <source>
        <dbReference type="EMBL" id="EDM25527.1"/>
    </source>
</evidence>
<dbReference type="SUPFAM" id="SSF52540">
    <property type="entry name" value="P-loop containing nucleoside triphosphate hydrolases"/>
    <property type="match status" value="1"/>
</dbReference>
<dbReference type="Pfam" id="PF00005">
    <property type="entry name" value="ABC_tran"/>
    <property type="match status" value="1"/>
</dbReference>
<dbReference type="OrthoDB" id="9795548at2"/>
<dbReference type="InterPro" id="IPR017871">
    <property type="entry name" value="ABC_transporter-like_CS"/>
</dbReference>
<name>A6DS67_9BACT</name>
<dbReference type="InterPro" id="IPR003593">
    <property type="entry name" value="AAA+_ATPase"/>
</dbReference>
<evidence type="ECO:0000256" key="1">
    <source>
        <dbReference type="ARBA" id="ARBA00022448"/>
    </source>
</evidence>
<evidence type="ECO:0000313" key="6">
    <source>
        <dbReference type="Proteomes" id="UP000004947"/>
    </source>
</evidence>
<protein>
    <submittedName>
        <fullName evidence="5">ABC transporter, ATP-binding protein</fullName>
    </submittedName>
</protein>
<dbReference type="AlphaFoldDB" id="A6DS67"/>
<dbReference type="SMART" id="SM00382">
    <property type="entry name" value="AAA"/>
    <property type="match status" value="1"/>
</dbReference>
<dbReference type="PROSITE" id="PS00211">
    <property type="entry name" value="ABC_TRANSPORTER_1"/>
    <property type="match status" value="1"/>
</dbReference>
<evidence type="ECO:0000256" key="2">
    <source>
        <dbReference type="ARBA" id="ARBA00022741"/>
    </source>
</evidence>
<accession>A6DS67</accession>
<dbReference type="Proteomes" id="UP000004947">
    <property type="component" value="Unassembled WGS sequence"/>
</dbReference>
<evidence type="ECO:0000256" key="3">
    <source>
        <dbReference type="ARBA" id="ARBA00022840"/>
    </source>
</evidence>
<dbReference type="EMBL" id="ABCK01000028">
    <property type="protein sequence ID" value="EDM25527.1"/>
    <property type="molecule type" value="Genomic_DNA"/>
</dbReference>
<dbReference type="PANTHER" id="PTHR42939:SF1">
    <property type="entry name" value="ABC TRANSPORTER ATP-BINDING PROTEIN ALBC-RELATED"/>
    <property type="match status" value="1"/>
</dbReference>
<gene>
    <name evidence="5" type="ORF">LNTAR_23699</name>
</gene>
<keyword evidence="3 5" id="KW-0067">ATP-binding</keyword>
<dbReference type="eggNOG" id="COG1131">
    <property type="taxonomic scope" value="Bacteria"/>
</dbReference>
<dbReference type="RefSeq" id="WP_007280682.1">
    <property type="nucleotide sequence ID" value="NZ_ABCK01000028.1"/>
</dbReference>
<dbReference type="Gene3D" id="3.40.50.300">
    <property type="entry name" value="P-loop containing nucleotide triphosphate hydrolases"/>
    <property type="match status" value="1"/>
</dbReference>
<comment type="caution">
    <text evidence="5">The sequence shown here is derived from an EMBL/GenBank/DDBJ whole genome shotgun (WGS) entry which is preliminary data.</text>
</comment>
<dbReference type="PANTHER" id="PTHR42939">
    <property type="entry name" value="ABC TRANSPORTER ATP-BINDING PROTEIN ALBC-RELATED"/>
    <property type="match status" value="1"/>
</dbReference>